<proteinExistence type="predicted"/>
<gene>
    <name evidence="2" type="ORF">E2C01_001598</name>
</gene>
<evidence type="ECO:0000256" key="1">
    <source>
        <dbReference type="SAM" id="MobiDB-lite"/>
    </source>
</evidence>
<evidence type="ECO:0000313" key="2">
    <source>
        <dbReference type="EMBL" id="MPC08999.1"/>
    </source>
</evidence>
<dbReference type="AlphaFoldDB" id="A0A5B7CHQ5"/>
<comment type="caution">
    <text evidence="2">The sequence shown here is derived from an EMBL/GenBank/DDBJ whole genome shotgun (WGS) entry which is preliminary data.</text>
</comment>
<evidence type="ECO:0000313" key="3">
    <source>
        <dbReference type="Proteomes" id="UP000324222"/>
    </source>
</evidence>
<reference evidence="2 3" key="1">
    <citation type="submission" date="2019-05" db="EMBL/GenBank/DDBJ databases">
        <title>Another draft genome of Portunus trituberculatus and its Hox gene families provides insights of decapod evolution.</title>
        <authorList>
            <person name="Jeong J.-H."/>
            <person name="Song I."/>
            <person name="Kim S."/>
            <person name="Choi T."/>
            <person name="Kim D."/>
            <person name="Ryu S."/>
            <person name="Kim W."/>
        </authorList>
    </citation>
    <scope>NUCLEOTIDE SEQUENCE [LARGE SCALE GENOMIC DNA]</scope>
    <source>
        <tissue evidence="2">Muscle</tissue>
    </source>
</reference>
<accession>A0A5B7CHQ5</accession>
<dbReference type="Proteomes" id="UP000324222">
    <property type="component" value="Unassembled WGS sequence"/>
</dbReference>
<keyword evidence="3" id="KW-1185">Reference proteome</keyword>
<feature type="region of interest" description="Disordered" evidence="1">
    <location>
        <begin position="51"/>
        <end position="78"/>
    </location>
</feature>
<name>A0A5B7CHQ5_PORTR</name>
<dbReference type="EMBL" id="VSRR010000052">
    <property type="protein sequence ID" value="MPC08999.1"/>
    <property type="molecule type" value="Genomic_DNA"/>
</dbReference>
<organism evidence="2 3">
    <name type="scientific">Portunus trituberculatus</name>
    <name type="common">Swimming crab</name>
    <name type="synonym">Neptunus trituberculatus</name>
    <dbReference type="NCBI Taxonomy" id="210409"/>
    <lineage>
        <taxon>Eukaryota</taxon>
        <taxon>Metazoa</taxon>
        <taxon>Ecdysozoa</taxon>
        <taxon>Arthropoda</taxon>
        <taxon>Crustacea</taxon>
        <taxon>Multicrustacea</taxon>
        <taxon>Malacostraca</taxon>
        <taxon>Eumalacostraca</taxon>
        <taxon>Eucarida</taxon>
        <taxon>Decapoda</taxon>
        <taxon>Pleocyemata</taxon>
        <taxon>Brachyura</taxon>
        <taxon>Eubrachyura</taxon>
        <taxon>Portunoidea</taxon>
        <taxon>Portunidae</taxon>
        <taxon>Portuninae</taxon>
        <taxon>Portunus</taxon>
    </lineage>
</organism>
<protein>
    <submittedName>
        <fullName evidence="2">Uncharacterized protein</fullName>
    </submittedName>
</protein>
<sequence>MPLCHLRVNVLLPAGDILLQTARRPHRQCEAATHRYKYRGTFEGRSSFLSIHYGHRPSDRDNNDSQRAPYSHPPPRPPLRPVYFLLHCYHHHRRRHSHDHRTH</sequence>